<dbReference type="AlphaFoldDB" id="A0A4R2R921"/>
<dbReference type="Proteomes" id="UP000295050">
    <property type="component" value="Unassembled WGS sequence"/>
</dbReference>
<evidence type="ECO:0000313" key="3">
    <source>
        <dbReference type="Proteomes" id="UP000295050"/>
    </source>
</evidence>
<sequence length="166" mass="18060">MTEYRVLSSEDATKHDVDIFAELVRSGGAVDEYFVRQGVNRPGAKLIFAESDGQAIGVAALKIPSDQYRSGLESGVKAGQPLLHEDYPYELGYVSVSPDHGKRGIGRKLVEIALELAEGKGIFATTSNPAMKDGILQQVGFFQVGNVWKNGKNETLHLLVRSAQKK</sequence>
<gene>
    <name evidence="2" type="ORF">EV663_1262</name>
</gene>
<dbReference type="Pfam" id="PF00583">
    <property type="entry name" value="Acetyltransf_1"/>
    <property type="match status" value="1"/>
</dbReference>
<comment type="caution">
    <text evidence="2">The sequence shown here is derived from an EMBL/GenBank/DDBJ whole genome shotgun (WGS) entry which is preliminary data.</text>
</comment>
<dbReference type="SUPFAM" id="SSF55729">
    <property type="entry name" value="Acyl-CoA N-acyltransferases (Nat)"/>
    <property type="match status" value="1"/>
</dbReference>
<dbReference type="PROSITE" id="PS51186">
    <property type="entry name" value="GNAT"/>
    <property type="match status" value="1"/>
</dbReference>
<dbReference type="CDD" id="cd04301">
    <property type="entry name" value="NAT_SF"/>
    <property type="match status" value="1"/>
</dbReference>
<name>A0A4R2R921_9RHOB</name>
<organism evidence="2 3">
    <name type="scientific">Rhodovulum bhavnagarense</name>
    <dbReference type="NCBI Taxonomy" id="992286"/>
    <lineage>
        <taxon>Bacteria</taxon>
        <taxon>Pseudomonadati</taxon>
        <taxon>Pseudomonadota</taxon>
        <taxon>Alphaproteobacteria</taxon>
        <taxon>Rhodobacterales</taxon>
        <taxon>Paracoccaceae</taxon>
        <taxon>Rhodovulum</taxon>
    </lineage>
</organism>
<feature type="domain" description="N-acetyltransferase" evidence="1">
    <location>
        <begin position="7"/>
        <end position="165"/>
    </location>
</feature>
<evidence type="ECO:0000313" key="2">
    <source>
        <dbReference type="EMBL" id="TCP58439.1"/>
    </source>
</evidence>
<reference evidence="2 3" key="1">
    <citation type="submission" date="2019-03" db="EMBL/GenBank/DDBJ databases">
        <title>Genomic Encyclopedia of Type Strains, Phase IV (KMG-IV): sequencing the most valuable type-strain genomes for metagenomic binning, comparative biology and taxonomic classification.</title>
        <authorList>
            <person name="Goeker M."/>
        </authorList>
    </citation>
    <scope>NUCLEOTIDE SEQUENCE [LARGE SCALE GENOMIC DNA]</scope>
    <source>
        <strain evidence="2 3">DSM 24766</strain>
    </source>
</reference>
<proteinExistence type="predicted"/>
<dbReference type="InterPro" id="IPR000182">
    <property type="entry name" value="GNAT_dom"/>
</dbReference>
<dbReference type="Gene3D" id="3.40.630.30">
    <property type="match status" value="1"/>
</dbReference>
<protein>
    <submittedName>
        <fullName evidence="2">N-acetylglutamate synthase-like GNAT family acetyltransferase</fullName>
    </submittedName>
</protein>
<dbReference type="InterPro" id="IPR016181">
    <property type="entry name" value="Acyl_CoA_acyltransferase"/>
</dbReference>
<dbReference type="EMBL" id="SLXU01000026">
    <property type="protein sequence ID" value="TCP58439.1"/>
    <property type="molecule type" value="Genomic_DNA"/>
</dbReference>
<keyword evidence="3" id="KW-1185">Reference proteome</keyword>
<keyword evidence="2" id="KW-0808">Transferase</keyword>
<dbReference type="GO" id="GO:0016747">
    <property type="term" value="F:acyltransferase activity, transferring groups other than amino-acyl groups"/>
    <property type="evidence" value="ECO:0007669"/>
    <property type="project" value="InterPro"/>
</dbReference>
<accession>A0A4R2R921</accession>
<evidence type="ECO:0000259" key="1">
    <source>
        <dbReference type="PROSITE" id="PS51186"/>
    </source>
</evidence>